<sequence>FQQWLPHHAVVAVNIFTEALKFPYTNSHLIKLVTYDSSLDVAFRQGFVECLDSVESETEEDLKLRTSLKISIIKLLKQAFKHAAPNLTHYLFGFDIRKDIIKTVFEQAGVNNSPRTCIHSVMDW</sequence>
<dbReference type="EMBL" id="GECZ01007206">
    <property type="protein sequence ID" value="JAS62563.1"/>
    <property type="molecule type" value="Transcribed_RNA"/>
</dbReference>
<gene>
    <name evidence="1" type="ORF">g.49453</name>
</gene>
<feature type="non-terminal residue" evidence="1">
    <location>
        <position position="124"/>
    </location>
</feature>
<dbReference type="Pfam" id="PF11894">
    <property type="entry name" value="Nup192"/>
    <property type="match status" value="1"/>
</dbReference>
<proteinExistence type="predicted"/>
<protein>
    <submittedName>
        <fullName evidence="1">Uncharacterized protein</fullName>
    </submittedName>
</protein>
<dbReference type="InterPro" id="IPR021827">
    <property type="entry name" value="Nup186/Nup192/Nup205"/>
</dbReference>
<accession>A0A1B6GJU0</accession>
<organism evidence="1">
    <name type="scientific">Cuerna arida</name>
    <dbReference type="NCBI Taxonomy" id="1464854"/>
    <lineage>
        <taxon>Eukaryota</taxon>
        <taxon>Metazoa</taxon>
        <taxon>Ecdysozoa</taxon>
        <taxon>Arthropoda</taxon>
        <taxon>Hexapoda</taxon>
        <taxon>Insecta</taxon>
        <taxon>Pterygota</taxon>
        <taxon>Neoptera</taxon>
        <taxon>Paraneoptera</taxon>
        <taxon>Hemiptera</taxon>
        <taxon>Auchenorrhyncha</taxon>
        <taxon>Membracoidea</taxon>
        <taxon>Cicadellidae</taxon>
        <taxon>Cicadellinae</taxon>
        <taxon>Proconiini</taxon>
        <taxon>Cuerna</taxon>
    </lineage>
</organism>
<evidence type="ECO:0000313" key="1">
    <source>
        <dbReference type="EMBL" id="JAS62563.1"/>
    </source>
</evidence>
<name>A0A1B6GJU0_9HEMI</name>
<feature type="non-terminal residue" evidence="1">
    <location>
        <position position="1"/>
    </location>
</feature>
<dbReference type="GO" id="GO:0005643">
    <property type="term" value="C:nuclear pore"/>
    <property type="evidence" value="ECO:0007669"/>
    <property type="project" value="InterPro"/>
</dbReference>
<dbReference type="AlphaFoldDB" id="A0A1B6GJU0"/>
<reference evidence="1" key="1">
    <citation type="submission" date="2015-11" db="EMBL/GenBank/DDBJ databases">
        <title>De novo transcriptome assembly of four potential Pierce s Disease insect vectors from Arizona vineyards.</title>
        <authorList>
            <person name="Tassone E.E."/>
        </authorList>
    </citation>
    <scope>NUCLEOTIDE SEQUENCE</scope>
</reference>